<dbReference type="Proteomes" id="UP001642409">
    <property type="component" value="Unassembled WGS sequence"/>
</dbReference>
<organism evidence="2">
    <name type="scientific">Hexamita inflata</name>
    <dbReference type="NCBI Taxonomy" id="28002"/>
    <lineage>
        <taxon>Eukaryota</taxon>
        <taxon>Metamonada</taxon>
        <taxon>Diplomonadida</taxon>
        <taxon>Hexamitidae</taxon>
        <taxon>Hexamitinae</taxon>
        <taxon>Hexamita</taxon>
    </lineage>
</organism>
<gene>
    <name evidence="2" type="ORF">HINF_LOCUS40454</name>
    <name evidence="3" type="ORF">HINF_LOCUS8712</name>
</gene>
<comment type="caution">
    <text evidence="2">The sequence shown here is derived from an EMBL/GenBank/DDBJ whole genome shotgun (WGS) entry which is preliminary data.</text>
</comment>
<sequence>MIQVTNQTPLIPEEEVFPQLSHLTGYDTFNGASRASYYSPLRQTHSQFQLFTKVSYLKDKKQIQVYEYDGQMTQIPNTQITQDIMAAQLSQQNKLILLTKRYTQTAYTFLFKKEKEKTIFETVIYYLKYPAKTVSFKSENYHLVHSLSSSVLLFYEKQHITFHTLSPKLSLSHFVSQLIFPPQIADVQAFNNQFVILYFIQKLSGQICVLELYEFVENEIRPVCKVTTRSIVQADLTHSFNSQFTPVSIIQQNGRQFICNYNRREILMIQLPVPLQFEQTSKMNYFERCQIFQYQKWFHLIFDGMLVLYRQDIINKNLQTVVVQVNQIQKTKVAFTQIENLISYDEQELCDFIDAIPFIAQETEVKTVQQAIIACREYISLFYLKNRRALYIPFQMEHYSIFNHIRMEIITKFQQKVSYTKIRKENVESQDQSGSQFDQVKRESSSNHSQVQYLQSEKINDLDLLQQIIERFGPRVMEFVEKQPDEESTCISNACGFETTILDASTSFNRFRKIDIQLQHSSHVSKTRQLLTVKSSTESKRSEQKTADLFDENPNNEDDEQDNETFQQFLQPAVFDDKFASFKREFDKVIALMACPAHYCNELELIPRFTQILPMQQCFNEICIFDFQLQTINNAIFDNQINTEKFDNLVTIQSGGAKQKQNILFASLKRQIFAGSLLRSGYLSYRNILMSSNFAYWQQQARCLSQYKDTNTLLITHLIVSKVMINSHASFYQSEIPGIKHLINIIAQHLIKINSQKQSFIKRDFVDEYELKTFQKTPSQHYFELSSKEASAATNSQQQTQFVPESDGYTLTYQNMPFIYELGFYDKAYEDQVHVKVQKILIKPQLPKYCIKNLSPDQFRLVALPNILQLFQQTRYLFEGVQLRDLYDLKLNQPIHSTIAATLNYIKQQYVENVQPVSETFQLFQDIINTSITSTIEYLSTIFDQFEHQFALLEVAENFQCTLGTSVQKMVIDMIEDDEDLLCQMKSYGVV</sequence>
<name>A0AA86UEQ7_9EUKA</name>
<evidence type="ECO:0000256" key="1">
    <source>
        <dbReference type="SAM" id="MobiDB-lite"/>
    </source>
</evidence>
<feature type="compositionally biased region" description="Basic and acidic residues" evidence="1">
    <location>
        <begin position="537"/>
        <end position="548"/>
    </location>
</feature>
<keyword evidence="4" id="KW-1185">Reference proteome</keyword>
<dbReference type="EMBL" id="CAXDID020000018">
    <property type="protein sequence ID" value="CAL5985251.1"/>
    <property type="molecule type" value="Genomic_DNA"/>
</dbReference>
<reference evidence="3 4" key="2">
    <citation type="submission" date="2024-07" db="EMBL/GenBank/DDBJ databases">
        <authorList>
            <person name="Akdeniz Z."/>
        </authorList>
    </citation>
    <scope>NUCLEOTIDE SEQUENCE [LARGE SCALE GENOMIC DNA]</scope>
</reference>
<evidence type="ECO:0000313" key="3">
    <source>
        <dbReference type="EMBL" id="CAL5985251.1"/>
    </source>
</evidence>
<dbReference type="EMBL" id="CATOUU010000834">
    <property type="protein sequence ID" value="CAI9952809.1"/>
    <property type="molecule type" value="Genomic_DNA"/>
</dbReference>
<evidence type="ECO:0000313" key="4">
    <source>
        <dbReference type="Proteomes" id="UP001642409"/>
    </source>
</evidence>
<protein>
    <submittedName>
        <fullName evidence="2">Uncharacterized protein</fullName>
    </submittedName>
</protein>
<accession>A0AA86UEQ7</accession>
<feature type="region of interest" description="Disordered" evidence="1">
    <location>
        <begin position="529"/>
        <end position="563"/>
    </location>
</feature>
<proteinExistence type="predicted"/>
<feature type="compositionally biased region" description="Polar residues" evidence="1">
    <location>
        <begin position="429"/>
        <end position="438"/>
    </location>
</feature>
<evidence type="ECO:0000313" key="2">
    <source>
        <dbReference type="EMBL" id="CAI9952809.1"/>
    </source>
</evidence>
<dbReference type="AlphaFoldDB" id="A0AA86UEQ7"/>
<feature type="compositionally biased region" description="Acidic residues" evidence="1">
    <location>
        <begin position="549"/>
        <end position="563"/>
    </location>
</feature>
<reference evidence="2" key="1">
    <citation type="submission" date="2023-06" db="EMBL/GenBank/DDBJ databases">
        <authorList>
            <person name="Kurt Z."/>
        </authorList>
    </citation>
    <scope>NUCLEOTIDE SEQUENCE</scope>
</reference>
<feature type="region of interest" description="Disordered" evidence="1">
    <location>
        <begin position="429"/>
        <end position="448"/>
    </location>
</feature>